<sequence length="89" mass="9425">MGDTGRRTHRAYEPHVSGQEPNPMPRLALYALVVCVLAVVAAVVAFVQGSLLGIVWVLIAGLSSNMTWYYLRKGKAEKAAAAEAAAVNG</sequence>
<keyword evidence="2" id="KW-0812">Transmembrane</keyword>
<proteinExistence type="predicted"/>
<evidence type="ECO:0000256" key="1">
    <source>
        <dbReference type="SAM" id="MobiDB-lite"/>
    </source>
</evidence>
<keyword evidence="2" id="KW-1133">Transmembrane helix</keyword>
<dbReference type="EMBL" id="JASCIQ010000019">
    <property type="protein sequence ID" value="MDI3405977.1"/>
    <property type="molecule type" value="Genomic_DNA"/>
</dbReference>
<organism evidence="3 4">
    <name type="scientific">Streptomyces cavernicola</name>
    <dbReference type="NCBI Taxonomy" id="3043613"/>
    <lineage>
        <taxon>Bacteria</taxon>
        <taxon>Bacillati</taxon>
        <taxon>Actinomycetota</taxon>
        <taxon>Actinomycetes</taxon>
        <taxon>Kitasatosporales</taxon>
        <taxon>Streptomycetaceae</taxon>
        <taxon>Streptomyces</taxon>
    </lineage>
</organism>
<evidence type="ECO:0000256" key="2">
    <source>
        <dbReference type="SAM" id="Phobius"/>
    </source>
</evidence>
<evidence type="ECO:0000313" key="4">
    <source>
        <dbReference type="Proteomes" id="UP001223978"/>
    </source>
</evidence>
<protein>
    <recommendedName>
        <fullName evidence="5">Secreted protein</fullName>
    </recommendedName>
</protein>
<reference evidence="3 4" key="1">
    <citation type="submission" date="2023-05" db="EMBL/GenBank/DDBJ databases">
        <title>Draft genome sequence of Streptomyces sp. B-S-A6 isolated from a cave soil in Thailand.</title>
        <authorList>
            <person name="Chamroensaksri N."/>
            <person name="Muangham S."/>
        </authorList>
    </citation>
    <scope>NUCLEOTIDE SEQUENCE [LARGE SCALE GENOMIC DNA]</scope>
    <source>
        <strain evidence="3 4">B-S-A6</strain>
    </source>
</reference>
<feature type="region of interest" description="Disordered" evidence="1">
    <location>
        <begin position="1"/>
        <end position="20"/>
    </location>
</feature>
<keyword evidence="2" id="KW-0472">Membrane</keyword>
<name>A0ABT6SCQ0_9ACTN</name>
<comment type="caution">
    <text evidence="3">The sequence shown here is derived from an EMBL/GenBank/DDBJ whole genome shotgun (WGS) entry which is preliminary data.</text>
</comment>
<keyword evidence="4" id="KW-1185">Reference proteome</keyword>
<evidence type="ECO:0008006" key="5">
    <source>
        <dbReference type="Google" id="ProtNLM"/>
    </source>
</evidence>
<accession>A0ABT6SCQ0</accession>
<gene>
    <name evidence="3" type="ORF">QIS96_19410</name>
</gene>
<feature type="transmembrane region" description="Helical" evidence="2">
    <location>
        <begin position="27"/>
        <end position="47"/>
    </location>
</feature>
<dbReference type="RefSeq" id="WP_282543907.1">
    <property type="nucleotide sequence ID" value="NZ_JASCIQ010000019.1"/>
</dbReference>
<evidence type="ECO:0000313" key="3">
    <source>
        <dbReference type="EMBL" id="MDI3405977.1"/>
    </source>
</evidence>
<dbReference type="Proteomes" id="UP001223978">
    <property type="component" value="Unassembled WGS sequence"/>
</dbReference>
<feature type="compositionally biased region" description="Basic and acidic residues" evidence="1">
    <location>
        <begin position="1"/>
        <end position="13"/>
    </location>
</feature>
<feature type="transmembrane region" description="Helical" evidence="2">
    <location>
        <begin position="53"/>
        <end position="71"/>
    </location>
</feature>